<sequence length="254" mass="26781">MTIDNGAPVWLDLGTTDLEAARSFYRDLFGWNFTSTGDDFGGYLMVDVGVPVGGAAPNMNEKGELDPSLPAWFTTYFKVDDIDAATAEITAHGGQIFVAPMRIGDLGSMAIVAAPSGAAFGLWQAASFAGFDTSGRPGTAVWFESLTSDFDADAAFYRDVFGWRNAPEEQADARYVTNAAGRDARAGLMDGRDALPDGVPSHWQVTFAVEDVDAAVATVLELGGAVHQPPMDSPNGRYAVVADPQGAPFGIIAT</sequence>
<dbReference type="EMBL" id="PNHF01000007">
    <property type="protein sequence ID" value="PMC62738.1"/>
    <property type="molecule type" value="Genomic_DNA"/>
</dbReference>
<organism evidence="2 3">
    <name type="scientific">Corynebacterium xerosis</name>
    <dbReference type="NCBI Taxonomy" id="1725"/>
    <lineage>
        <taxon>Bacteria</taxon>
        <taxon>Bacillati</taxon>
        <taxon>Actinomycetota</taxon>
        <taxon>Actinomycetes</taxon>
        <taxon>Mycobacteriales</taxon>
        <taxon>Corynebacteriaceae</taxon>
        <taxon>Corynebacterium</taxon>
    </lineage>
</organism>
<feature type="domain" description="VOC" evidence="1">
    <location>
        <begin position="7"/>
        <end position="125"/>
    </location>
</feature>
<dbReference type="Pfam" id="PF18029">
    <property type="entry name" value="Glyoxalase_6"/>
    <property type="match status" value="1"/>
</dbReference>
<evidence type="ECO:0000259" key="1">
    <source>
        <dbReference type="PROSITE" id="PS51819"/>
    </source>
</evidence>
<dbReference type="InterPro" id="IPR029068">
    <property type="entry name" value="Glyas_Bleomycin-R_OHBP_Dase"/>
</dbReference>
<dbReference type="SUPFAM" id="SSF54593">
    <property type="entry name" value="Glyoxalase/Bleomycin resistance protein/Dihydroxybiphenyl dioxygenase"/>
    <property type="match status" value="2"/>
</dbReference>
<dbReference type="AlphaFoldDB" id="A0A2N6T075"/>
<comment type="caution">
    <text evidence="2">The sequence shown here is derived from an EMBL/GenBank/DDBJ whole genome shotgun (WGS) entry which is preliminary data.</text>
</comment>
<dbReference type="InterPro" id="IPR037523">
    <property type="entry name" value="VOC_core"/>
</dbReference>
<dbReference type="RefSeq" id="WP_102212402.1">
    <property type="nucleotide sequence ID" value="NZ_PNHF01000007.1"/>
</dbReference>
<dbReference type="PROSITE" id="PS51819">
    <property type="entry name" value="VOC"/>
    <property type="match status" value="2"/>
</dbReference>
<dbReference type="InterPro" id="IPR052164">
    <property type="entry name" value="Anthracycline_SecMetBiosynth"/>
</dbReference>
<dbReference type="Gene3D" id="3.10.180.10">
    <property type="entry name" value="2,3-Dihydroxybiphenyl 1,2-Dioxygenase, domain 1"/>
    <property type="match status" value="2"/>
</dbReference>
<dbReference type="InterPro" id="IPR004360">
    <property type="entry name" value="Glyas_Fos-R_dOase_dom"/>
</dbReference>
<reference evidence="2 3" key="1">
    <citation type="submission" date="2017-09" db="EMBL/GenBank/DDBJ databases">
        <title>Bacterial strain isolated from the female urinary microbiota.</title>
        <authorList>
            <person name="Thomas-White K."/>
            <person name="Kumar N."/>
            <person name="Forster S."/>
            <person name="Putonti C."/>
            <person name="Lawley T."/>
            <person name="Wolfe A.J."/>
        </authorList>
    </citation>
    <scope>NUCLEOTIDE SEQUENCE [LARGE SCALE GENOMIC DNA]</scope>
    <source>
        <strain evidence="2 3">UMB0908</strain>
    </source>
</reference>
<evidence type="ECO:0000313" key="2">
    <source>
        <dbReference type="EMBL" id="PMC62738.1"/>
    </source>
</evidence>
<protein>
    <submittedName>
        <fullName evidence="2">VOC family protein</fullName>
    </submittedName>
</protein>
<feature type="domain" description="VOC" evidence="1">
    <location>
        <begin position="139"/>
        <end position="254"/>
    </location>
</feature>
<dbReference type="PANTHER" id="PTHR33993">
    <property type="entry name" value="GLYOXALASE-RELATED"/>
    <property type="match status" value="1"/>
</dbReference>
<dbReference type="CDD" id="cd07247">
    <property type="entry name" value="SgaA_N_like"/>
    <property type="match status" value="2"/>
</dbReference>
<proteinExistence type="predicted"/>
<dbReference type="Proteomes" id="UP000235363">
    <property type="component" value="Unassembled WGS sequence"/>
</dbReference>
<accession>A0A2N6T075</accession>
<dbReference type="PANTHER" id="PTHR33993:SF14">
    <property type="entry name" value="GB|AAF24581.1"/>
    <property type="match status" value="1"/>
</dbReference>
<name>A0A2N6T075_9CORY</name>
<evidence type="ECO:0000313" key="3">
    <source>
        <dbReference type="Proteomes" id="UP000235363"/>
    </source>
</evidence>
<gene>
    <name evidence="2" type="ORF">CJ204_04410</name>
</gene>
<dbReference type="InterPro" id="IPR041581">
    <property type="entry name" value="Glyoxalase_6"/>
</dbReference>
<dbReference type="Pfam" id="PF00903">
    <property type="entry name" value="Glyoxalase"/>
    <property type="match status" value="1"/>
</dbReference>